<dbReference type="GO" id="GO:0003677">
    <property type="term" value="F:DNA binding"/>
    <property type="evidence" value="ECO:0007669"/>
    <property type="project" value="InterPro"/>
</dbReference>
<dbReference type="InterPro" id="IPR005039">
    <property type="entry name" value="Ant_C"/>
</dbReference>
<sequence length="156" mass="17215">MNRKQMRERNRDTAKKAGAGRCASCAQKFQAPAQLTLGGAAGHIVVDIHLAANPERNPGQWYLGMEPLTETSAFLRRMKAEGIIISKHDFFRWLRARGYLRKNAPGTLNQVSQRASAMGILRIGNQTAACPGRRLYLTPAGCIYFADRLKKEAASA</sequence>
<accession>A0A4P9CA36</accession>
<dbReference type="AlphaFoldDB" id="A0A4P9CA36"/>
<dbReference type="RefSeq" id="WP_096918706.1">
    <property type="nucleotide sequence ID" value="NZ_CP029487.1"/>
</dbReference>
<dbReference type="Pfam" id="PF03374">
    <property type="entry name" value="ANT"/>
    <property type="match status" value="1"/>
</dbReference>
<protein>
    <recommendedName>
        <fullName evidence="1">Antirepressor protein C-terminal domain-containing protein</fullName>
    </recommendedName>
</protein>
<evidence type="ECO:0000313" key="3">
    <source>
        <dbReference type="Proteomes" id="UP000218387"/>
    </source>
</evidence>
<dbReference type="Proteomes" id="UP000218387">
    <property type="component" value="Chromosome"/>
</dbReference>
<keyword evidence="3" id="KW-1185">Reference proteome</keyword>
<evidence type="ECO:0000259" key="1">
    <source>
        <dbReference type="Pfam" id="PF03374"/>
    </source>
</evidence>
<evidence type="ECO:0000313" key="2">
    <source>
        <dbReference type="EMBL" id="QCT71625.1"/>
    </source>
</evidence>
<name>A0A4P9CA36_EUBML</name>
<organism evidence="2 3">
    <name type="scientific">Eubacterium maltosivorans</name>
    <dbReference type="NCBI Taxonomy" id="2041044"/>
    <lineage>
        <taxon>Bacteria</taxon>
        <taxon>Bacillati</taxon>
        <taxon>Bacillota</taxon>
        <taxon>Clostridia</taxon>
        <taxon>Eubacteriales</taxon>
        <taxon>Eubacteriaceae</taxon>
        <taxon>Eubacterium</taxon>
    </lineage>
</organism>
<reference evidence="2 3" key="1">
    <citation type="submission" date="2018-05" db="EMBL/GenBank/DDBJ databases">
        <title>Genome comparison of Eubacterium sp.</title>
        <authorList>
            <person name="Feng Y."/>
            <person name="Sanchez-Andrea I."/>
            <person name="Stams A.J.M."/>
            <person name="De Vos W.M."/>
        </authorList>
    </citation>
    <scope>NUCLEOTIDE SEQUENCE [LARGE SCALE GENOMIC DNA]</scope>
    <source>
        <strain evidence="2 3">YI</strain>
    </source>
</reference>
<feature type="domain" description="Antirepressor protein C-terminal" evidence="1">
    <location>
        <begin position="71"/>
        <end position="151"/>
    </location>
</feature>
<dbReference type="KEGG" id="emt:CPZ25_009910"/>
<proteinExistence type="predicted"/>
<gene>
    <name evidence="2" type="ORF">CPZ25_009910</name>
</gene>
<dbReference type="EMBL" id="CP029487">
    <property type="protein sequence ID" value="QCT71625.1"/>
    <property type="molecule type" value="Genomic_DNA"/>
</dbReference>